<gene>
    <name evidence="3" type="ORF">FEF65_03460</name>
</gene>
<feature type="compositionally biased region" description="Basic residues" evidence="1">
    <location>
        <begin position="65"/>
        <end position="75"/>
    </location>
</feature>
<accession>A0A5R9GV08</accession>
<protein>
    <submittedName>
        <fullName evidence="3">Transposase</fullName>
    </submittedName>
</protein>
<dbReference type="EMBL" id="VBRY01000002">
    <property type="protein sequence ID" value="TLS68765.1"/>
    <property type="molecule type" value="Genomic_DNA"/>
</dbReference>
<evidence type="ECO:0000259" key="2">
    <source>
        <dbReference type="Pfam" id="PF01609"/>
    </source>
</evidence>
<dbReference type="Pfam" id="PF01609">
    <property type="entry name" value="DDE_Tnp_1"/>
    <property type="match status" value="1"/>
</dbReference>
<keyword evidence="4" id="KW-1185">Reference proteome</keyword>
<dbReference type="GO" id="GO:0003677">
    <property type="term" value="F:DNA binding"/>
    <property type="evidence" value="ECO:0007669"/>
    <property type="project" value="InterPro"/>
</dbReference>
<dbReference type="AlphaFoldDB" id="A0A5R9GV08"/>
<evidence type="ECO:0000256" key="1">
    <source>
        <dbReference type="SAM" id="MobiDB-lite"/>
    </source>
</evidence>
<feature type="region of interest" description="Disordered" evidence="1">
    <location>
        <begin position="54"/>
        <end position="75"/>
    </location>
</feature>
<dbReference type="GO" id="GO:0004803">
    <property type="term" value="F:transposase activity"/>
    <property type="evidence" value="ECO:0007669"/>
    <property type="project" value="InterPro"/>
</dbReference>
<dbReference type="InterPro" id="IPR002559">
    <property type="entry name" value="Transposase_11"/>
</dbReference>
<dbReference type="PANTHER" id="PTHR35604:SF2">
    <property type="entry name" value="TRANSPOSASE INSH FOR INSERTION SEQUENCE ELEMENT IS5A-RELATED"/>
    <property type="match status" value="1"/>
</dbReference>
<reference evidence="3 4" key="1">
    <citation type="journal article" date="2019" name="Appl. Environ. Microbiol.">
        <title>Environmental Evidence and Genomic Insight of Iron-oxidizing Bacteria Preference Towards More Corrosion Resistant Stainless Steel at Higher Salinities.</title>
        <authorList>
            <person name="Garrison C.E."/>
            <person name="Price K.A."/>
            <person name="Field E.K."/>
        </authorList>
    </citation>
    <scope>NUCLEOTIDE SEQUENCE [LARGE SCALE GENOMIC DNA]</scope>
    <source>
        <strain evidence="3 4">P3</strain>
    </source>
</reference>
<name>A0A5R9GV08_9PROT</name>
<proteinExistence type="predicted"/>
<evidence type="ECO:0000313" key="4">
    <source>
        <dbReference type="Proteomes" id="UP000306585"/>
    </source>
</evidence>
<sequence>MCKCLLTPANRAHIDELPKLLRAEDEVVFADAGYTREEYKRGSRHMGIPWCVQDRRGSGKQLSGRQRKRNRKRSSVRARVEHIFRVIKRQFGFDKTRYRGLARNASQVNMLMALANVYMLRRRLAA</sequence>
<evidence type="ECO:0000313" key="3">
    <source>
        <dbReference type="EMBL" id="TLS68765.1"/>
    </source>
</evidence>
<organism evidence="3 4">
    <name type="scientific">Mariprofundus erugo</name>
    <dbReference type="NCBI Taxonomy" id="2528639"/>
    <lineage>
        <taxon>Bacteria</taxon>
        <taxon>Pseudomonadati</taxon>
        <taxon>Pseudomonadota</taxon>
        <taxon>Candidatius Mariprofundia</taxon>
        <taxon>Mariprofundales</taxon>
        <taxon>Mariprofundaceae</taxon>
        <taxon>Mariprofundus</taxon>
    </lineage>
</organism>
<comment type="caution">
    <text evidence="3">The sequence shown here is derived from an EMBL/GenBank/DDBJ whole genome shotgun (WGS) entry which is preliminary data.</text>
</comment>
<dbReference type="GO" id="GO:0006313">
    <property type="term" value="P:DNA transposition"/>
    <property type="evidence" value="ECO:0007669"/>
    <property type="project" value="InterPro"/>
</dbReference>
<dbReference type="PANTHER" id="PTHR35604">
    <property type="entry name" value="TRANSPOSASE INSH FOR INSERTION SEQUENCE ELEMENT IS5A-RELATED"/>
    <property type="match status" value="1"/>
</dbReference>
<dbReference type="Proteomes" id="UP000306585">
    <property type="component" value="Unassembled WGS sequence"/>
</dbReference>
<feature type="domain" description="Transposase IS4-like" evidence="2">
    <location>
        <begin position="4"/>
        <end position="116"/>
    </location>
</feature>